<name>A0A2J6R7N4_HYAVF</name>
<keyword evidence="2" id="KW-1185">Reference proteome</keyword>
<evidence type="ECO:0000313" key="1">
    <source>
        <dbReference type="EMBL" id="PMD34531.1"/>
    </source>
</evidence>
<protein>
    <recommendedName>
        <fullName evidence="3">Ankyrin</fullName>
    </recommendedName>
</protein>
<organism evidence="1 2">
    <name type="scientific">Hyaloscypha variabilis (strain UAMH 11265 / GT02V1 / F)</name>
    <name type="common">Meliniomyces variabilis</name>
    <dbReference type="NCBI Taxonomy" id="1149755"/>
    <lineage>
        <taxon>Eukaryota</taxon>
        <taxon>Fungi</taxon>
        <taxon>Dikarya</taxon>
        <taxon>Ascomycota</taxon>
        <taxon>Pezizomycotina</taxon>
        <taxon>Leotiomycetes</taxon>
        <taxon>Helotiales</taxon>
        <taxon>Hyaloscyphaceae</taxon>
        <taxon>Hyaloscypha</taxon>
        <taxon>Hyaloscypha variabilis</taxon>
    </lineage>
</organism>
<dbReference type="SUPFAM" id="SSF48403">
    <property type="entry name" value="Ankyrin repeat"/>
    <property type="match status" value="1"/>
</dbReference>
<dbReference type="PANTHER" id="PTHR46224">
    <property type="entry name" value="ANKYRIN REPEAT FAMILY PROTEIN"/>
    <property type="match status" value="1"/>
</dbReference>
<proteinExistence type="predicted"/>
<reference evidence="1 2" key="1">
    <citation type="submission" date="2016-04" db="EMBL/GenBank/DDBJ databases">
        <title>A degradative enzymes factory behind the ericoid mycorrhizal symbiosis.</title>
        <authorList>
            <consortium name="DOE Joint Genome Institute"/>
            <person name="Martino E."/>
            <person name="Morin E."/>
            <person name="Grelet G."/>
            <person name="Kuo A."/>
            <person name="Kohler A."/>
            <person name="Daghino S."/>
            <person name="Barry K."/>
            <person name="Choi C."/>
            <person name="Cichocki N."/>
            <person name="Clum A."/>
            <person name="Copeland A."/>
            <person name="Hainaut M."/>
            <person name="Haridas S."/>
            <person name="Labutti K."/>
            <person name="Lindquist E."/>
            <person name="Lipzen A."/>
            <person name="Khouja H.-R."/>
            <person name="Murat C."/>
            <person name="Ohm R."/>
            <person name="Olson A."/>
            <person name="Spatafora J."/>
            <person name="Veneault-Fourrey C."/>
            <person name="Henrissat B."/>
            <person name="Grigoriev I."/>
            <person name="Martin F."/>
            <person name="Perotto S."/>
        </authorList>
    </citation>
    <scope>NUCLEOTIDE SEQUENCE [LARGE SCALE GENOMIC DNA]</scope>
    <source>
        <strain evidence="1 2">F</strain>
    </source>
</reference>
<dbReference type="InterPro" id="IPR051616">
    <property type="entry name" value="Cul2-RING_E3_ligase_SR"/>
</dbReference>
<dbReference type="InterPro" id="IPR036770">
    <property type="entry name" value="Ankyrin_rpt-contain_sf"/>
</dbReference>
<gene>
    <name evidence="1" type="ORF">L207DRAFT_121738</name>
</gene>
<dbReference type="InterPro" id="IPR002110">
    <property type="entry name" value="Ankyrin_rpt"/>
</dbReference>
<dbReference type="EMBL" id="KZ613953">
    <property type="protein sequence ID" value="PMD34531.1"/>
    <property type="molecule type" value="Genomic_DNA"/>
</dbReference>
<accession>A0A2J6R7N4</accession>
<dbReference type="AlphaFoldDB" id="A0A2J6R7N4"/>
<dbReference type="Proteomes" id="UP000235786">
    <property type="component" value="Unassembled WGS sequence"/>
</dbReference>
<evidence type="ECO:0008006" key="3">
    <source>
        <dbReference type="Google" id="ProtNLM"/>
    </source>
</evidence>
<sequence>MISWTTTTIADVTKHFVATGLGSALDASLCISAALSPYLCDDETTAYAILRTFVEYHKPNSLYDSTMYSGLTNGHFSDNPVDTCVLEADTTLGLYDDRTKLGLFEEYILICLFEYHRSQKNVDHVFYHDSSDWPIVREDCKEVCEITEKYKSVLTAEARNKKSGEWLEQFQKRDWSGLLGYLTWCEIDAEQMTKLVLSYRILEMKSCGAGQVALVLALLQSGLDPDKSLKGALEVFAKRGKTALLRLLLDFGARPDSGLVVDTPLVCAAGARHVAALDILLRAAKISPKINSIPHESLVRAIQIEQMAAVARLMEDPRIDVKEGLDPALEASHIGILKLFLKDSRITTTIESLLTSAAKISSSDVVKLLLADPRLDDLNATEAGFKALHIAVPRNRSTVVKVLLEDPHINPLKLGTISSSQRYAELFDMAEEYGQNLRIFRNIVLEGIRDGETGVAKTLRKRGCSGRA</sequence>
<dbReference type="Pfam" id="PF12796">
    <property type="entry name" value="Ank_2"/>
    <property type="match status" value="1"/>
</dbReference>
<evidence type="ECO:0000313" key="2">
    <source>
        <dbReference type="Proteomes" id="UP000235786"/>
    </source>
</evidence>
<dbReference type="PANTHER" id="PTHR46224:SF64">
    <property type="entry name" value="IQ MOTIF AND ANKYRIN REPEAT DOMAIN-CONTAINING PROTEIN 1"/>
    <property type="match status" value="1"/>
</dbReference>
<dbReference type="OrthoDB" id="2163089at2759"/>
<dbReference type="Gene3D" id="1.25.40.20">
    <property type="entry name" value="Ankyrin repeat-containing domain"/>
    <property type="match status" value="2"/>
</dbReference>
<dbReference type="STRING" id="1149755.A0A2J6R7N4"/>